<evidence type="ECO:0000313" key="1">
    <source>
        <dbReference type="EMBL" id="KNF03697.1"/>
    </source>
</evidence>
<protein>
    <submittedName>
        <fullName evidence="1">Uncharacterized protein</fullName>
    </submittedName>
</protein>
<dbReference type="AlphaFoldDB" id="A0A0L0VWW9"/>
<comment type="caution">
    <text evidence="1">The sequence shown here is derived from an EMBL/GenBank/DDBJ whole genome shotgun (WGS) entry which is preliminary data.</text>
</comment>
<reference evidence="2" key="1">
    <citation type="submission" date="2014-03" db="EMBL/GenBank/DDBJ databases">
        <title>The Genome Sequence of Puccinia striiformis f. sp. tritici PST-78.</title>
        <authorList>
            <consortium name="The Broad Institute Genome Sequencing Platform"/>
            <person name="Cuomo C."/>
            <person name="Hulbert S."/>
            <person name="Chen X."/>
            <person name="Walker B."/>
            <person name="Young S.K."/>
            <person name="Zeng Q."/>
            <person name="Gargeya S."/>
            <person name="Fitzgerald M."/>
            <person name="Haas B."/>
            <person name="Abouelleil A."/>
            <person name="Alvarado L."/>
            <person name="Arachchi H.M."/>
            <person name="Berlin A.M."/>
            <person name="Chapman S.B."/>
            <person name="Goldberg J."/>
            <person name="Griggs A."/>
            <person name="Gujja S."/>
            <person name="Hansen M."/>
            <person name="Howarth C."/>
            <person name="Imamovic A."/>
            <person name="Larimer J."/>
            <person name="McCowan C."/>
            <person name="Montmayeur A."/>
            <person name="Murphy C."/>
            <person name="Neiman D."/>
            <person name="Pearson M."/>
            <person name="Priest M."/>
            <person name="Roberts A."/>
            <person name="Saif S."/>
            <person name="Shea T."/>
            <person name="Sisk P."/>
            <person name="Sykes S."/>
            <person name="Wortman J."/>
            <person name="Nusbaum C."/>
            <person name="Birren B."/>
        </authorList>
    </citation>
    <scope>NUCLEOTIDE SEQUENCE [LARGE SCALE GENOMIC DNA]</scope>
    <source>
        <strain evidence="2">race PST-78</strain>
    </source>
</reference>
<keyword evidence="2" id="KW-1185">Reference proteome</keyword>
<dbReference type="Proteomes" id="UP000054564">
    <property type="component" value="Unassembled WGS sequence"/>
</dbReference>
<proteinExistence type="predicted"/>
<gene>
    <name evidence="1" type="ORF">PSTG_03218</name>
</gene>
<accession>A0A0L0VWW9</accession>
<organism evidence="1 2">
    <name type="scientific">Puccinia striiformis f. sp. tritici PST-78</name>
    <dbReference type="NCBI Taxonomy" id="1165861"/>
    <lineage>
        <taxon>Eukaryota</taxon>
        <taxon>Fungi</taxon>
        <taxon>Dikarya</taxon>
        <taxon>Basidiomycota</taxon>
        <taxon>Pucciniomycotina</taxon>
        <taxon>Pucciniomycetes</taxon>
        <taxon>Pucciniales</taxon>
        <taxon>Pucciniaceae</taxon>
        <taxon>Puccinia</taxon>
    </lineage>
</organism>
<sequence length="228" mass="26113">MSNPVDIINHKSDIYQPLETATYERMERPKDLGVKIGSLSHHADQQQPIKDSLLIEKVTKDATTSQQSEPSYQSTLAPDDNLLRHMIAINLEFEFKRQLCPSLPACSPVFQSRSMFKSVMEAKKNNPEHAARIQQEWYPTDLDAHQFFTALELLKSFPVHPTNTIEGQLMTVSTTLALLQQDFDPHMYSRAIKMGYRWDASKKQFISRLVTKLAREEGSDSDARFIID</sequence>
<evidence type="ECO:0000313" key="2">
    <source>
        <dbReference type="Proteomes" id="UP000054564"/>
    </source>
</evidence>
<dbReference type="EMBL" id="AJIL01000016">
    <property type="protein sequence ID" value="KNF03697.1"/>
    <property type="molecule type" value="Genomic_DNA"/>
</dbReference>
<name>A0A0L0VWW9_9BASI</name>